<feature type="transmembrane region" description="Helical" evidence="8">
    <location>
        <begin position="334"/>
        <end position="356"/>
    </location>
</feature>
<dbReference type="NCBIfam" id="TIGR00912">
    <property type="entry name" value="2A0309"/>
    <property type="match status" value="1"/>
</dbReference>
<organism evidence="9 10">
    <name type="scientific">Cohnella terricola</name>
    <dbReference type="NCBI Taxonomy" id="1289167"/>
    <lineage>
        <taxon>Bacteria</taxon>
        <taxon>Bacillati</taxon>
        <taxon>Bacillota</taxon>
        <taxon>Bacilli</taxon>
        <taxon>Bacillales</taxon>
        <taxon>Paenibacillaceae</taxon>
        <taxon>Cohnella</taxon>
    </lineage>
</organism>
<comment type="similarity">
    <text evidence="2">Belongs to the amino acid-polyamine-organocation (APC) superfamily. Spore germination protein (SGP) (TC 2.A.3.9) family.</text>
</comment>
<dbReference type="InterPro" id="IPR004761">
    <property type="entry name" value="Spore_GerAB"/>
</dbReference>
<keyword evidence="5 8" id="KW-0812">Transmembrane</keyword>
<evidence type="ECO:0000256" key="4">
    <source>
        <dbReference type="ARBA" id="ARBA00022544"/>
    </source>
</evidence>
<gene>
    <name evidence="9" type="ORF">FPZ45_13985</name>
</gene>
<keyword evidence="10" id="KW-1185">Reference proteome</keyword>
<feature type="transmembrane region" description="Helical" evidence="8">
    <location>
        <begin position="303"/>
        <end position="322"/>
    </location>
</feature>
<keyword evidence="7 8" id="KW-0472">Membrane</keyword>
<feature type="transmembrane region" description="Helical" evidence="8">
    <location>
        <begin position="7"/>
        <end position="25"/>
    </location>
</feature>
<evidence type="ECO:0000256" key="5">
    <source>
        <dbReference type="ARBA" id="ARBA00022692"/>
    </source>
</evidence>
<dbReference type="EMBL" id="VNJJ01000007">
    <property type="protein sequence ID" value="TVX99058.1"/>
    <property type="molecule type" value="Genomic_DNA"/>
</dbReference>
<comment type="caution">
    <text evidence="9">The sequence shown here is derived from an EMBL/GenBank/DDBJ whole genome shotgun (WGS) entry which is preliminary data.</text>
</comment>
<feature type="transmembrane region" description="Helical" evidence="8">
    <location>
        <begin position="144"/>
        <end position="164"/>
    </location>
</feature>
<proteinExistence type="inferred from homology"/>
<evidence type="ECO:0000313" key="10">
    <source>
        <dbReference type="Proteomes" id="UP000316330"/>
    </source>
</evidence>
<evidence type="ECO:0000256" key="3">
    <source>
        <dbReference type="ARBA" id="ARBA00022448"/>
    </source>
</evidence>
<dbReference type="Gene3D" id="1.20.1740.10">
    <property type="entry name" value="Amino acid/polyamine transporter I"/>
    <property type="match status" value="1"/>
</dbReference>
<feature type="transmembrane region" description="Helical" evidence="8">
    <location>
        <begin position="113"/>
        <end position="132"/>
    </location>
</feature>
<dbReference type="PANTHER" id="PTHR34975">
    <property type="entry name" value="SPORE GERMINATION PROTEIN A2"/>
    <property type="match status" value="1"/>
</dbReference>
<name>A0A559JGR5_9BACL</name>
<feature type="transmembrane region" description="Helical" evidence="8">
    <location>
        <begin position="37"/>
        <end position="57"/>
    </location>
</feature>
<dbReference type="GO" id="GO:0009847">
    <property type="term" value="P:spore germination"/>
    <property type="evidence" value="ECO:0007669"/>
    <property type="project" value="InterPro"/>
</dbReference>
<dbReference type="GO" id="GO:0016020">
    <property type="term" value="C:membrane"/>
    <property type="evidence" value="ECO:0007669"/>
    <property type="project" value="UniProtKB-SubCell"/>
</dbReference>
<evidence type="ECO:0000313" key="9">
    <source>
        <dbReference type="EMBL" id="TVX99058.1"/>
    </source>
</evidence>
<keyword evidence="3" id="KW-0813">Transport</keyword>
<feature type="transmembrane region" description="Helical" evidence="8">
    <location>
        <begin position="184"/>
        <end position="205"/>
    </location>
</feature>
<keyword evidence="4" id="KW-0309">Germination</keyword>
<evidence type="ECO:0000256" key="1">
    <source>
        <dbReference type="ARBA" id="ARBA00004141"/>
    </source>
</evidence>
<dbReference type="Pfam" id="PF03845">
    <property type="entry name" value="Spore_permease"/>
    <property type="match status" value="1"/>
</dbReference>
<comment type="subcellular location">
    <subcellularLocation>
        <location evidence="1">Membrane</location>
        <topology evidence="1">Multi-pass membrane protein</topology>
    </subcellularLocation>
</comment>
<feature type="transmembrane region" description="Helical" evidence="8">
    <location>
        <begin position="77"/>
        <end position="93"/>
    </location>
</feature>
<dbReference type="PANTHER" id="PTHR34975:SF2">
    <property type="entry name" value="SPORE GERMINATION PROTEIN A2"/>
    <property type="match status" value="1"/>
</dbReference>
<feature type="transmembrane region" description="Helical" evidence="8">
    <location>
        <begin position="267"/>
        <end position="291"/>
    </location>
</feature>
<evidence type="ECO:0000256" key="8">
    <source>
        <dbReference type="SAM" id="Phobius"/>
    </source>
</evidence>
<dbReference type="OrthoDB" id="2078716at2"/>
<dbReference type="Proteomes" id="UP000316330">
    <property type="component" value="Unassembled WGS sequence"/>
</dbReference>
<feature type="transmembrane region" description="Helical" evidence="8">
    <location>
        <begin position="217"/>
        <end position="238"/>
    </location>
</feature>
<protein>
    <submittedName>
        <fullName evidence="9">GerAB/ArcD/ProY family transporter</fullName>
    </submittedName>
</protein>
<dbReference type="AlphaFoldDB" id="A0A559JGR5"/>
<keyword evidence="6 8" id="KW-1133">Transmembrane helix</keyword>
<sequence length="368" mass="41340">MRISGRQLFWLVFSIEIMLAMLYSVSATVTAAGQDTWISMLLAGLIGLGIVLLIVKLSMRYPQQTFVQYSQTIMGKWAGRLLIVPYFIMWIFLNSMVLRNSADFVYLALFTKTPLYVIMVTLMILVVYVVFTGGLTGIARCGELMGPIILVVILGTCLLSINHLNWHLLTPVFWDSGGTGILKGTLPAAAFYGDVIMFSMVFAFMSNPKQALSRTMWGIALSSVLVLFGAALVIMTFGPELPARMWAPFFGMTRFISVLGFIQNVDIFVVVIWLFSAFIKLSLFLFVTVYGTAQWLNLKNWRSLIWVLAPLILIFALLPQNATAPIKDYVQQFWLPYVIPINVIGIPLLLWGVSMMRGKSSQRKERPE</sequence>
<dbReference type="RefSeq" id="WP_144702804.1">
    <property type="nucleotide sequence ID" value="NZ_VNJJ01000007.1"/>
</dbReference>
<evidence type="ECO:0000256" key="7">
    <source>
        <dbReference type="ARBA" id="ARBA00023136"/>
    </source>
</evidence>
<evidence type="ECO:0000256" key="2">
    <source>
        <dbReference type="ARBA" id="ARBA00007998"/>
    </source>
</evidence>
<evidence type="ECO:0000256" key="6">
    <source>
        <dbReference type="ARBA" id="ARBA00022989"/>
    </source>
</evidence>
<accession>A0A559JGR5</accession>
<reference evidence="9 10" key="1">
    <citation type="submission" date="2019-07" db="EMBL/GenBank/DDBJ databases">
        <authorList>
            <person name="Kim J."/>
        </authorList>
    </citation>
    <scope>NUCLEOTIDE SEQUENCE [LARGE SCALE GENOMIC DNA]</scope>
    <source>
        <strain evidence="9 10">G13</strain>
    </source>
</reference>